<dbReference type="InterPro" id="IPR036514">
    <property type="entry name" value="SGNH_hydro_sf"/>
</dbReference>
<dbReference type="Gene3D" id="1.10.150.240">
    <property type="entry name" value="Putative phosphatase, domain 2"/>
    <property type="match status" value="1"/>
</dbReference>
<feature type="compositionally biased region" description="Pro residues" evidence="5">
    <location>
        <begin position="317"/>
        <end position="330"/>
    </location>
</feature>
<feature type="compositionally biased region" description="Pro residues" evidence="5">
    <location>
        <begin position="424"/>
        <end position="436"/>
    </location>
</feature>
<organism evidence="6 7">
    <name type="scientific">Macleaya cordata</name>
    <name type="common">Five-seeded plume-poppy</name>
    <name type="synonym">Bocconia cordata</name>
    <dbReference type="NCBI Taxonomy" id="56857"/>
    <lineage>
        <taxon>Eukaryota</taxon>
        <taxon>Viridiplantae</taxon>
        <taxon>Streptophyta</taxon>
        <taxon>Embryophyta</taxon>
        <taxon>Tracheophyta</taxon>
        <taxon>Spermatophyta</taxon>
        <taxon>Magnoliopsida</taxon>
        <taxon>Ranunculales</taxon>
        <taxon>Papaveraceae</taxon>
        <taxon>Papaveroideae</taxon>
        <taxon>Macleaya</taxon>
    </lineage>
</organism>
<evidence type="ECO:0000256" key="1">
    <source>
        <dbReference type="ARBA" id="ARBA00008668"/>
    </source>
</evidence>
<dbReference type="SUPFAM" id="SSF52266">
    <property type="entry name" value="SGNH hydrolase"/>
    <property type="match status" value="1"/>
</dbReference>
<dbReference type="PANTHER" id="PTHR22835:SF532">
    <property type="entry name" value="SERINE-RICH ADHESIN FOR PLATELETS-LIKE ISOFORM X1"/>
    <property type="match status" value="1"/>
</dbReference>
<dbReference type="InterPro" id="IPR023214">
    <property type="entry name" value="HAD_sf"/>
</dbReference>
<protein>
    <submittedName>
        <fullName evidence="6">Lipase</fullName>
    </submittedName>
</protein>
<evidence type="ECO:0000313" key="6">
    <source>
        <dbReference type="EMBL" id="OVA20513.1"/>
    </source>
</evidence>
<evidence type="ECO:0000256" key="4">
    <source>
        <dbReference type="ARBA" id="ARBA00023180"/>
    </source>
</evidence>
<comment type="caution">
    <text evidence="6">The sequence shown here is derived from an EMBL/GenBank/DDBJ whole genome shotgun (WGS) entry which is preliminary data.</text>
</comment>
<feature type="compositionally biased region" description="Pro residues" evidence="5">
    <location>
        <begin position="367"/>
        <end position="396"/>
    </location>
</feature>
<dbReference type="Gene3D" id="3.40.50.1110">
    <property type="entry name" value="SGNH hydrolase"/>
    <property type="match status" value="2"/>
</dbReference>
<feature type="compositionally biased region" description="Pro residues" evidence="5">
    <location>
        <begin position="284"/>
        <end position="305"/>
    </location>
</feature>
<dbReference type="OrthoDB" id="40579at2759"/>
<keyword evidence="3" id="KW-0378">Hydrolase</keyword>
<keyword evidence="4" id="KW-0325">Glycoprotein</keyword>
<feature type="compositionally biased region" description="Low complexity" evidence="5">
    <location>
        <begin position="306"/>
        <end position="316"/>
    </location>
</feature>
<dbReference type="PANTHER" id="PTHR22835">
    <property type="entry name" value="ZINC FINGER FYVE DOMAIN CONTAINING PROTEIN"/>
    <property type="match status" value="1"/>
</dbReference>
<evidence type="ECO:0000256" key="5">
    <source>
        <dbReference type="SAM" id="MobiDB-lite"/>
    </source>
</evidence>
<dbReference type="InterPro" id="IPR035669">
    <property type="entry name" value="SGNH_plant_lipase-like"/>
</dbReference>
<feature type="compositionally biased region" description="Low complexity" evidence="5">
    <location>
        <begin position="356"/>
        <end position="366"/>
    </location>
</feature>
<dbReference type="SUPFAM" id="SSF56784">
    <property type="entry name" value="HAD-like"/>
    <property type="match status" value="1"/>
</dbReference>
<dbReference type="STRING" id="56857.A0A200RCV9"/>
<dbReference type="InterPro" id="IPR023198">
    <property type="entry name" value="PGP-like_dom2"/>
</dbReference>
<feature type="compositionally biased region" description="Pro residues" evidence="5">
    <location>
        <begin position="342"/>
        <end position="355"/>
    </location>
</feature>
<dbReference type="AlphaFoldDB" id="A0A200RCV9"/>
<feature type="compositionally biased region" description="Low complexity" evidence="5">
    <location>
        <begin position="397"/>
        <end position="423"/>
    </location>
</feature>
<dbReference type="Pfam" id="PF00702">
    <property type="entry name" value="Hydrolase"/>
    <property type="match status" value="1"/>
</dbReference>
<dbReference type="InterPro" id="IPR036412">
    <property type="entry name" value="HAD-like_sf"/>
</dbReference>
<reference evidence="6 7" key="1">
    <citation type="journal article" date="2017" name="Mol. Plant">
        <title>The Genome of Medicinal Plant Macleaya cordata Provides New Insights into Benzylisoquinoline Alkaloids Metabolism.</title>
        <authorList>
            <person name="Liu X."/>
            <person name="Liu Y."/>
            <person name="Huang P."/>
            <person name="Ma Y."/>
            <person name="Qing Z."/>
            <person name="Tang Q."/>
            <person name="Cao H."/>
            <person name="Cheng P."/>
            <person name="Zheng Y."/>
            <person name="Yuan Z."/>
            <person name="Zhou Y."/>
            <person name="Liu J."/>
            <person name="Tang Z."/>
            <person name="Zhuo Y."/>
            <person name="Zhang Y."/>
            <person name="Yu L."/>
            <person name="Huang J."/>
            <person name="Yang P."/>
            <person name="Peng Q."/>
            <person name="Zhang J."/>
            <person name="Jiang W."/>
            <person name="Zhang Z."/>
            <person name="Lin K."/>
            <person name="Ro D.K."/>
            <person name="Chen X."/>
            <person name="Xiong X."/>
            <person name="Shang Y."/>
            <person name="Huang S."/>
            <person name="Zeng J."/>
        </authorList>
    </citation>
    <scope>NUCLEOTIDE SEQUENCE [LARGE SCALE GENOMIC DNA]</scope>
    <source>
        <strain evidence="7">cv. BLH2017</strain>
        <tissue evidence="6">Root</tissue>
    </source>
</reference>
<dbReference type="GO" id="GO:0016788">
    <property type="term" value="F:hydrolase activity, acting on ester bonds"/>
    <property type="evidence" value="ECO:0007669"/>
    <property type="project" value="InterPro"/>
</dbReference>
<accession>A0A200RCV9</accession>
<evidence type="ECO:0000313" key="7">
    <source>
        <dbReference type="Proteomes" id="UP000195402"/>
    </source>
</evidence>
<dbReference type="InterPro" id="IPR001087">
    <property type="entry name" value="GDSL"/>
</dbReference>
<dbReference type="Gene3D" id="3.40.50.1000">
    <property type="entry name" value="HAD superfamily/HAD-like"/>
    <property type="match status" value="1"/>
</dbReference>
<dbReference type="CDD" id="cd01837">
    <property type="entry name" value="SGNH_plant_lipase_like"/>
    <property type="match status" value="1"/>
</dbReference>
<proteinExistence type="inferred from homology"/>
<dbReference type="Pfam" id="PF00657">
    <property type="entry name" value="Lipase_GDSL"/>
    <property type="match status" value="2"/>
</dbReference>
<keyword evidence="7" id="KW-1185">Reference proteome</keyword>
<comment type="similarity">
    <text evidence="1">Belongs to the 'GDSL' lipolytic enzyme family.</text>
</comment>
<feature type="region of interest" description="Disordered" evidence="5">
    <location>
        <begin position="281"/>
        <end position="440"/>
    </location>
</feature>
<feature type="compositionally biased region" description="Low complexity" evidence="5">
    <location>
        <begin position="331"/>
        <end position="341"/>
    </location>
</feature>
<sequence length="1089" mass="117557">MENECHDPSKKKTVLVTFDIDGTLIHSTGPASNKLHRRAFSYAFLDVFGVEGTIDAIQHHGQTDPGVIVNTLVHYGIPSEVATEKLPILKSKMVEYATKHAKDVGEGLEVLPGVEPLLQALSSKDNITIGLVTGNLEEIAWMKMDGLGLKKYFTSPNFGGFGSDHTDRGQLVKIAAERAGKLFPVKFDLRVHVGDTPNDIRAAEFGGALAVGVCTGIFSKEELEQASNGVSITVTLLFLFCSFISPSSAHQKPSSSEHQNCPPCVCQSCPPCVCQNFPPSAHQNPPPSANQNPPPSANQNPPPPSVNQNSPPSANRNPPPSANQNPPPPSANQNSPPSANQNPPPSAHQNPPPPSANQNSPPSANQNPPPSAHQNPPPSANQNPPPSANQNPPPPSANQNSPPSAHQNPPPSANQNSPPSANQNPPPSANQNPPPSAKEKNVYKNCFSKIFAFGDSFTDTGNAKAVGDLVAFGKSLTAGSPYGSSFFQDTISRFCDGRLIIDFLAECFDLPYIPAYKNSSADFSSGCNFAIAGSTVFDSDYYVKNRVGRALKWKEVPVSLKTQIDWFNEHLKQVECKGKDANACKAQMGNSLCWIGEMGGSDYSRTFGPQVKVESITEMAVDHVCKLLKALLDSGAKYIVVQGLPPSGCLPLDMSLAPPFDHDEIGCAGSVNSIIKSHNDLLQKKVNEIRTQYPGCMILFADFWGAFATIIKNPMQYGFEETFKACCGSPSGPFNFDSNAVCGSSDKATKCGNPAKHINWDGVHLTEAMYQNVANLFFNQGFCKPSFSELVNAKRGGKAEFSGQFGGQFGKSVQFSKSMQFEEKDQHKSLICSSKQLMASTAMTLTIIFFFIIISSSASSSFASTTVSGTHVGGVRRRFTKMYAFGNSYTDTGNTRSQSGPNGFNHVSSPPYGITFFHHPTNRYSDGRLVIDFVTETLSLPYLPPYLNRKADTSHGVNFAVAGSTAINHDFFVKNNITYRIPTESIQIQLGLFKKFLESHGCRLPINNKIKMMMSKECRVLMEDALFWVGEIGANDYAYIIGSSVSGSTIQELAVKSVTGVLQTSGTPSLWYKCTRGVSLLLLDCITTE</sequence>
<keyword evidence="2" id="KW-0732">Signal</keyword>
<evidence type="ECO:0000256" key="2">
    <source>
        <dbReference type="ARBA" id="ARBA00022729"/>
    </source>
</evidence>
<dbReference type="Proteomes" id="UP000195402">
    <property type="component" value="Unassembled WGS sequence"/>
</dbReference>
<dbReference type="EMBL" id="MVGT01000078">
    <property type="protein sequence ID" value="OVA20513.1"/>
    <property type="molecule type" value="Genomic_DNA"/>
</dbReference>
<name>A0A200RCV9_MACCD</name>
<dbReference type="InParanoid" id="A0A200RCV9"/>
<evidence type="ECO:0000256" key="3">
    <source>
        <dbReference type="ARBA" id="ARBA00022801"/>
    </source>
</evidence>
<gene>
    <name evidence="6" type="ORF">BVC80_1065g65</name>
</gene>